<name>A0A8B9QIU4_APTOW</name>
<keyword evidence="2" id="KW-1185">Reference proteome</keyword>
<dbReference type="Ensembl" id="ENSAOWT00000030333.1">
    <property type="protein sequence ID" value="ENSAOWP00000026774.1"/>
    <property type="gene ID" value="ENSAOWG00000018051.1"/>
</dbReference>
<protein>
    <submittedName>
        <fullName evidence="1">Uncharacterized protein</fullName>
    </submittedName>
</protein>
<organism evidence="1 2">
    <name type="scientific">Apteryx owenii</name>
    <name type="common">Little spotted kiwi</name>
    <dbReference type="NCBI Taxonomy" id="8824"/>
    <lineage>
        <taxon>Eukaryota</taxon>
        <taxon>Metazoa</taxon>
        <taxon>Chordata</taxon>
        <taxon>Craniata</taxon>
        <taxon>Vertebrata</taxon>
        <taxon>Euteleostomi</taxon>
        <taxon>Archelosauria</taxon>
        <taxon>Archosauria</taxon>
        <taxon>Dinosauria</taxon>
        <taxon>Saurischia</taxon>
        <taxon>Theropoda</taxon>
        <taxon>Coelurosauria</taxon>
        <taxon>Aves</taxon>
        <taxon>Palaeognathae</taxon>
        <taxon>Apterygiformes</taxon>
        <taxon>Apterygidae</taxon>
        <taxon>Apteryx</taxon>
    </lineage>
</organism>
<evidence type="ECO:0000313" key="2">
    <source>
        <dbReference type="Proteomes" id="UP000694424"/>
    </source>
</evidence>
<proteinExistence type="predicted"/>
<evidence type="ECO:0000313" key="1">
    <source>
        <dbReference type="Ensembl" id="ENSAOWP00000026774.1"/>
    </source>
</evidence>
<reference evidence="1" key="2">
    <citation type="submission" date="2025-09" db="UniProtKB">
        <authorList>
            <consortium name="Ensembl"/>
        </authorList>
    </citation>
    <scope>IDENTIFICATION</scope>
</reference>
<dbReference type="Proteomes" id="UP000694424">
    <property type="component" value="Unplaced"/>
</dbReference>
<dbReference type="AlphaFoldDB" id="A0A8B9QIU4"/>
<reference evidence="1" key="1">
    <citation type="submission" date="2025-08" db="UniProtKB">
        <authorList>
            <consortium name="Ensembl"/>
        </authorList>
    </citation>
    <scope>IDENTIFICATION</scope>
</reference>
<sequence length="107" mass="11561">MLLAHTTSSRLMARKMPFVTLARLAVPGLLHQPPLFLNMELALWSSPGRESSAVPVVQHVINPSICRLSSTPLATLPKRLCKPELGAGNLCGCEGLQLPHLAVLYVL</sequence>
<accession>A0A8B9QIU4</accession>